<dbReference type="GO" id="GO:0005576">
    <property type="term" value="C:extracellular region"/>
    <property type="evidence" value="ECO:0007669"/>
    <property type="project" value="UniProtKB-SubCell"/>
</dbReference>
<dbReference type="PROSITE" id="PS51892">
    <property type="entry name" value="SUBTILASE"/>
    <property type="match status" value="1"/>
</dbReference>
<dbReference type="EMBL" id="JACXVP010000008">
    <property type="protein sequence ID" value="KAG5591899.1"/>
    <property type="molecule type" value="Genomic_DNA"/>
</dbReference>
<keyword evidence="7 10" id="KW-0720">Serine protease</keyword>
<feature type="chain" id="PRO_5039912609" evidence="11">
    <location>
        <begin position="27"/>
        <end position="1069"/>
    </location>
</feature>
<evidence type="ECO:0000256" key="3">
    <source>
        <dbReference type="ARBA" id="ARBA00022525"/>
    </source>
</evidence>
<dbReference type="InterPro" id="IPR010259">
    <property type="entry name" value="S8pro/Inhibitor_I9"/>
</dbReference>
<dbReference type="Gene3D" id="3.50.30.30">
    <property type="match status" value="1"/>
</dbReference>
<dbReference type="CDD" id="cd02120">
    <property type="entry name" value="PA_subtilisin_like"/>
    <property type="match status" value="2"/>
</dbReference>
<dbReference type="PROSITE" id="PS00138">
    <property type="entry name" value="SUBTILASE_SER"/>
    <property type="match status" value="1"/>
</dbReference>
<evidence type="ECO:0000259" key="14">
    <source>
        <dbReference type="Pfam" id="PF05922"/>
    </source>
</evidence>
<dbReference type="GO" id="GO:0006508">
    <property type="term" value="P:proteolysis"/>
    <property type="evidence" value="ECO:0007669"/>
    <property type="project" value="UniProtKB-KW"/>
</dbReference>
<name>A0A9J5XU94_SOLCO</name>
<dbReference type="Gene3D" id="2.60.40.2310">
    <property type="match status" value="2"/>
</dbReference>
<evidence type="ECO:0000256" key="1">
    <source>
        <dbReference type="ARBA" id="ARBA00004613"/>
    </source>
</evidence>
<keyword evidence="6 10" id="KW-0378">Hydrolase</keyword>
<evidence type="ECO:0000256" key="2">
    <source>
        <dbReference type="ARBA" id="ARBA00011073"/>
    </source>
</evidence>
<dbReference type="FunFam" id="3.50.30.30:FF:000005">
    <property type="entry name" value="subtilisin-like protease SBT1.5"/>
    <property type="match status" value="1"/>
</dbReference>
<keyword evidence="4 10" id="KW-0645">Protease</keyword>
<feature type="domain" description="Subtilisin-like protease fibronectin type-III" evidence="15">
    <location>
        <begin position="990"/>
        <end position="1057"/>
    </location>
</feature>
<evidence type="ECO:0000313" key="17">
    <source>
        <dbReference type="Proteomes" id="UP000824120"/>
    </source>
</evidence>
<evidence type="ECO:0000256" key="6">
    <source>
        <dbReference type="ARBA" id="ARBA00022801"/>
    </source>
</evidence>
<feature type="domain" description="Peptidase S8/S53" evidence="12">
    <location>
        <begin position="140"/>
        <end position="581"/>
    </location>
</feature>
<keyword evidence="17" id="KW-1185">Reference proteome</keyword>
<evidence type="ECO:0000256" key="9">
    <source>
        <dbReference type="PIRSR" id="PIRSR615500-1"/>
    </source>
</evidence>
<dbReference type="Pfam" id="PF00082">
    <property type="entry name" value="Peptidase_S8"/>
    <property type="match status" value="2"/>
</dbReference>
<gene>
    <name evidence="16" type="ORF">H5410_042413</name>
</gene>
<dbReference type="InterPro" id="IPR045051">
    <property type="entry name" value="SBT"/>
</dbReference>
<comment type="subcellular location">
    <subcellularLocation>
        <location evidence="1">Secreted</location>
    </subcellularLocation>
</comment>
<keyword evidence="5 11" id="KW-0732">Signal</keyword>
<evidence type="ECO:0000259" key="15">
    <source>
        <dbReference type="Pfam" id="PF17766"/>
    </source>
</evidence>
<organism evidence="16 17">
    <name type="scientific">Solanum commersonii</name>
    <name type="common">Commerson's wild potato</name>
    <name type="synonym">Commerson's nightshade</name>
    <dbReference type="NCBI Taxonomy" id="4109"/>
    <lineage>
        <taxon>Eukaryota</taxon>
        <taxon>Viridiplantae</taxon>
        <taxon>Streptophyta</taxon>
        <taxon>Embryophyta</taxon>
        <taxon>Tracheophyta</taxon>
        <taxon>Spermatophyta</taxon>
        <taxon>Magnoliopsida</taxon>
        <taxon>eudicotyledons</taxon>
        <taxon>Gunneridae</taxon>
        <taxon>Pentapetalae</taxon>
        <taxon>asterids</taxon>
        <taxon>lamiids</taxon>
        <taxon>Solanales</taxon>
        <taxon>Solanaceae</taxon>
        <taxon>Solanoideae</taxon>
        <taxon>Solaneae</taxon>
        <taxon>Solanum</taxon>
    </lineage>
</organism>
<sequence length="1069" mass="116021">MEAVVIILLSTINILLFLHSSTSTSSIPISTKKTYIVHMKHHLKPPSFSTHHRWYKTHLQSLTSSTQNSLLYTYTTAYHGFAASLDSHEVELLRQSDYIVNIYEDTFYTPQTTRTPEFLGLDKLDFGAGRTLPDFNTAAQDVIIGVLDTGVWPESESFSDLGMSNVPSRWRGKCQSAPDFDPKVHCNRKLIGALYFSEGCKSCSQEIQSPRDHDGHGTHTASTAAGSIVANASLFGYAKGTARGMAPQARIASYKVCWNELCAGSDILAAFDRAIMDGVDVLSVSLSNNEKTYYTDPIALGAFAAMEKGIVVSCSAGNDGPVESTVVNTAPWVITVGAATLDRDFPATVTLGNGQKLQGVSLYSGKVEMGNKLLSLVYQQGGNSSLCFRGSLDPNIVGGKVVLCDRGGNDRVAKGLVVKEANGVGMILANTPETGEELLADSHILPAVTVGRKVGDVIREYVKTENNPTVVFSFGGTVVKVKPSPVVVTFSSRGPNAIVPQILKPDVIGPGVNILAAWPRNIGPTSLNIDTRRTSFNIVSGTSMSCPHVSGVAALVKAVHPDWSPSTIKSAIMTTAYTQDNTNSSFHDSALYGTFSNPFVHGSGHVNPQKAFSPGLVYNIRIQDHIKFLCSLNYTIDQIQSIVKRLNFTCANKFADAGQINYPSFSVLFEINSKRVVHYTREVTNVGAASSVYEVAIDAPPSVTVTVKPTKLVFKKVGEKLHYTVTFVSKKDVKPGNAFGWISWNNAKHEAHAVVQRMGDAQEPRVEKGRVVKEANGVGMILANTPETGEELLADSHILPTVTVGRKVGDVIREYVKTENNPTVVFIFGGTVVKVKPSPVVLGLKMLDQLHLISIHKGPPMSCPHVSGVAALVKAVHPEWSPSAIKSAIMTTAYTQDNTNSSFHDSALYGTFSNPFVHGSGHVNPQKAFSPGLVYNIRIQDHIKFLCSLNYTIDQIQSIVKRLNFTCANKFADDGQINYPSFSVLFEINSNSVYEVAIDAPPSVTVTVKPTKLVFKKVGEKLHYTVTFVSKKDVKPGNAFGWISWNNAKHEVRSPVAYSRMTPQLELET</sequence>
<evidence type="ECO:0000259" key="12">
    <source>
        <dbReference type="Pfam" id="PF00082"/>
    </source>
</evidence>
<proteinExistence type="inferred from homology"/>
<feature type="domain" description="Subtilisin-like protease fibronectin type-III" evidence="15">
    <location>
        <begin position="659"/>
        <end position="752"/>
    </location>
</feature>
<feature type="active site" description="Charge relay system" evidence="9 10">
    <location>
        <position position="216"/>
    </location>
</feature>
<accession>A0A9J5XU94</accession>
<feature type="signal peptide" evidence="11">
    <location>
        <begin position="1"/>
        <end position="26"/>
    </location>
</feature>
<evidence type="ECO:0000256" key="11">
    <source>
        <dbReference type="SAM" id="SignalP"/>
    </source>
</evidence>
<protein>
    <submittedName>
        <fullName evidence="16">Uncharacterized protein</fullName>
    </submittedName>
</protein>
<feature type="active site" description="Charge relay system" evidence="9 10">
    <location>
        <position position="148"/>
    </location>
</feature>
<dbReference type="GO" id="GO:0048731">
    <property type="term" value="P:system development"/>
    <property type="evidence" value="ECO:0007669"/>
    <property type="project" value="UniProtKB-ARBA"/>
</dbReference>
<dbReference type="Gene3D" id="3.30.70.80">
    <property type="entry name" value="Peptidase S8 propeptide/proteinase inhibitor I9"/>
    <property type="match status" value="1"/>
</dbReference>
<dbReference type="InterPro" id="IPR037045">
    <property type="entry name" value="S8pro/Inhibitor_I9_sf"/>
</dbReference>
<keyword evidence="3" id="KW-0964">Secreted</keyword>
<dbReference type="Pfam" id="PF17766">
    <property type="entry name" value="fn3_6"/>
    <property type="match status" value="2"/>
</dbReference>
<evidence type="ECO:0000256" key="10">
    <source>
        <dbReference type="PROSITE-ProRule" id="PRU01240"/>
    </source>
</evidence>
<feature type="domain" description="Inhibitor I9" evidence="14">
    <location>
        <begin position="34"/>
        <end position="109"/>
    </location>
</feature>
<dbReference type="FunFam" id="3.30.70.80:FF:000003">
    <property type="entry name" value="Subtilisin-like protease SBT1.9"/>
    <property type="match status" value="1"/>
</dbReference>
<comment type="caution">
    <text evidence="16">The sequence shown here is derived from an EMBL/GenBank/DDBJ whole genome shotgun (WGS) entry which is preliminary data.</text>
</comment>
<dbReference type="Pfam" id="PF02225">
    <property type="entry name" value="PA"/>
    <property type="match status" value="1"/>
</dbReference>
<dbReference type="SUPFAM" id="SSF52743">
    <property type="entry name" value="Subtilisin-like"/>
    <property type="match status" value="2"/>
</dbReference>
<dbReference type="Gene3D" id="3.40.50.200">
    <property type="entry name" value="Peptidase S8/S53 domain"/>
    <property type="match status" value="2"/>
</dbReference>
<dbReference type="Proteomes" id="UP000824120">
    <property type="component" value="Chromosome 8"/>
</dbReference>
<dbReference type="InterPro" id="IPR003137">
    <property type="entry name" value="PA_domain"/>
</dbReference>
<evidence type="ECO:0000256" key="5">
    <source>
        <dbReference type="ARBA" id="ARBA00022729"/>
    </source>
</evidence>
<feature type="domain" description="Peptidase S8/S53" evidence="12">
    <location>
        <begin position="856"/>
        <end position="898"/>
    </location>
</feature>
<dbReference type="GO" id="GO:0004252">
    <property type="term" value="F:serine-type endopeptidase activity"/>
    <property type="evidence" value="ECO:0007669"/>
    <property type="project" value="UniProtKB-UniRule"/>
</dbReference>
<dbReference type="InterPro" id="IPR023828">
    <property type="entry name" value="Peptidase_S8_Ser-AS"/>
</dbReference>
<dbReference type="AlphaFoldDB" id="A0A9J5XU94"/>
<dbReference type="InterPro" id="IPR034197">
    <property type="entry name" value="Peptidases_S8_3"/>
</dbReference>
<dbReference type="CDD" id="cd04852">
    <property type="entry name" value="Peptidases_S8_3"/>
    <property type="match status" value="1"/>
</dbReference>
<keyword evidence="8" id="KW-0325">Glycoprotein</keyword>
<evidence type="ECO:0000256" key="4">
    <source>
        <dbReference type="ARBA" id="ARBA00022670"/>
    </source>
</evidence>
<dbReference type="OrthoDB" id="206201at2759"/>
<feature type="domain" description="PA" evidence="13">
    <location>
        <begin position="375"/>
        <end position="457"/>
    </location>
</feature>
<dbReference type="InterPro" id="IPR036852">
    <property type="entry name" value="Peptidase_S8/S53_dom_sf"/>
</dbReference>
<dbReference type="FunFam" id="3.40.50.200:FF:000006">
    <property type="entry name" value="Subtilisin-like protease SBT1.5"/>
    <property type="match status" value="1"/>
</dbReference>
<reference evidence="16 17" key="1">
    <citation type="submission" date="2020-09" db="EMBL/GenBank/DDBJ databases">
        <title>De no assembly of potato wild relative species, Solanum commersonii.</title>
        <authorList>
            <person name="Cho K."/>
        </authorList>
    </citation>
    <scope>NUCLEOTIDE SEQUENCE [LARGE SCALE GENOMIC DNA]</scope>
    <source>
        <strain evidence="16">LZ3.2</strain>
        <tissue evidence="16">Leaf</tissue>
    </source>
</reference>
<dbReference type="InterPro" id="IPR015500">
    <property type="entry name" value="Peptidase_S8_subtilisin-rel"/>
</dbReference>
<dbReference type="InterPro" id="IPR041469">
    <property type="entry name" value="Subtilisin-like_FN3"/>
</dbReference>
<dbReference type="Pfam" id="PF05922">
    <property type="entry name" value="Inhibitor_I9"/>
    <property type="match status" value="1"/>
</dbReference>
<comment type="similarity">
    <text evidence="2 10">Belongs to the peptidase S8 family.</text>
</comment>
<evidence type="ECO:0000259" key="13">
    <source>
        <dbReference type="Pfam" id="PF02225"/>
    </source>
</evidence>
<feature type="active site" description="Charge relay system" evidence="9 10">
    <location>
        <position position="543"/>
    </location>
</feature>
<evidence type="ECO:0000313" key="16">
    <source>
        <dbReference type="EMBL" id="KAG5591899.1"/>
    </source>
</evidence>
<dbReference type="PRINTS" id="PR00723">
    <property type="entry name" value="SUBTILISIN"/>
</dbReference>
<dbReference type="PANTHER" id="PTHR10795">
    <property type="entry name" value="PROPROTEIN CONVERTASE SUBTILISIN/KEXIN"/>
    <property type="match status" value="1"/>
</dbReference>
<dbReference type="SUPFAM" id="SSF54897">
    <property type="entry name" value="Protease propeptides/inhibitors"/>
    <property type="match status" value="1"/>
</dbReference>
<evidence type="ECO:0000256" key="8">
    <source>
        <dbReference type="ARBA" id="ARBA00023180"/>
    </source>
</evidence>
<evidence type="ECO:0000256" key="7">
    <source>
        <dbReference type="ARBA" id="ARBA00022825"/>
    </source>
</evidence>
<dbReference type="InterPro" id="IPR000209">
    <property type="entry name" value="Peptidase_S8/S53_dom"/>
</dbReference>